<feature type="transmembrane region" description="Helical" evidence="1">
    <location>
        <begin position="174"/>
        <end position="193"/>
    </location>
</feature>
<feature type="transmembrane region" description="Helical" evidence="1">
    <location>
        <begin position="26"/>
        <end position="44"/>
    </location>
</feature>
<feature type="transmembrane region" description="Helical" evidence="1">
    <location>
        <begin position="144"/>
        <end position="162"/>
    </location>
</feature>
<dbReference type="GeneID" id="7811337"/>
<evidence type="ECO:0000256" key="1">
    <source>
        <dbReference type="SAM" id="Phobius"/>
    </source>
</evidence>
<keyword evidence="1" id="KW-0812">Transmembrane</keyword>
<feature type="transmembrane region" description="Helical" evidence="1">
    <location>
        <begin position="200"/>
        <end position="220"/>
    </location>
</feature>
<evidence type="ECO:0000313" key="2">
    <source>
        <dbReference type="EMBL" id="ACP47319.1"/>
    </source>
</evidence>
<sequence length="253" mass="28706">MNFLLDYWYVFPISALTSLFRNKTRYKYASLLCILLILTVPPLFPPSPLGLLAITNVQINDYIALRKFIKQKINRLSSLNFTELVEILLPVSIGSLLLLFYGCKEGFVLYSFASTSFTLLYMLRLRIKNLGNTGPKEYNPLGIMIAKYFSLIVLSTSSYGFPYCHLERYKLEKLALATLSAALINVIITLIKIGPSFLQINLLILIIGGTMTGNYISNVWGKEELQALSTLYHYISLIIGFITIFLEIFLKII</sequence>
<feature type="transmembrane region" description="Helical" evidence="1">
    <location>
        <begin position="232"/>
        <end position="250"/>
    </location>
</feature>
<proteinExistence type="predicted"/>
<organism evidence="2 3">
    <name type="scientific">Saccharolobus islandicus (strain Y.N.15.51 / Yellowstone #2)</name>
    <name type="common">Sulfolobus islandicus</name>
    <dbReference type="NCBI Taxonomy" id="419942"/>
    <lineage>
        <taxon>Archaea</taxon>
        <taxon>Thermoproteota</taxon>
        <taxon>Thermoprotei</taxon>
        <taxon>Sulfolobales</taxon>
        <taxon>Sulfolobaceae</taxon>
        <taxon>Saccharolobus</taxon>
    </lineage>
</organism>
<keyword evidence="1" id="KW-0472">Membrane</keyword>
<feature type="transmembrane region" description="Helical" evidence="1">
    <location>
        <begin position="81"/>
        <end position="101"/>
    </location>
</feature>
<dbReference type="AlphaFoldDB" id="C3NJR7"/>
<dbReference type="Proteomes" id="UP000006818">
    <property type="component" value="Chromosome"/>
</dbReference>
<evidence type="ECO:0000313" key="3">
    <source>
        <dbReference type="Proteomes" id="UP000006818"/>
    </source>
</evidence>
<dbReference type="KEGG" id="sin:YN1551_0123"/>
<dbReference type="RefSeq" id="WP_012716961.1">
    <property type="nucleotide sequence ID" value="NC_012623.1"/>
</dbReference>
<feature type="transmembrane region" description="Helical" evidence="1">
    <location>
        <begin position="107"/>
        <end position="123"/>
    </location>
</feature>
<protein>
    <submittedName>
        <fullName evidence="2">Uncharacterized protein</fullName>
    </submittedName>
</protein>
<dbReference type="EMBL" id="CP001404">
    <property type="protein sequence ID" value="ACP47319.1"/>
    <property type="molecule type" value="Genomic_DNA"/>
</dbReference>
<name>C3NJR7_SACI1</name>
<dbReference type="HOGENOM" id="CLU_1096733_0_0_2"/>
<accession>C3NJR7</accession>
<gene>
    <name evidence="2" type="ordered locus">YN1551_0123</name>
</gene>
<reference evidence="2 3" key="1">
    <citation type="journal article" date="2009" name="Proc. Natl. Acad. Sci. U.S.A.">
        <title>Biogeography of the Sulfolobus islandicus pan-genome.</title>
        <authorList>
            <person name="Reno M.L."/>
            <person name="Held N.L."/>
            <person name="Fields C.J."/>
            <person name="Burke P.V."/>
            <person name="Whitaker R.J."/>
        </authorList>
    </citation>
    <scope>NUCLEOTIDE SEQUENCE [LARGE SCALE GENOMIC DNA]</scope>
    <source>
        <strain evidence="3">Y.N.15.51 / Yellowstone #2</strain>
    </source>
</reference>
<keyword evidence="1" id="KW-1133">Transmembrane helix</keyword>